<feature type="compositionally biased region" description="Low complexity" evidence="1">
    <location>
        <begin position="446"/>
        <end position="465"/>
    </location>
</feature>
<evidence type="ECO:0000256" key="1">
    <source>
        <dbReference type="SAM" id="MobiDB-lite"/>
    </source>
</evidence>
<accession>A0A7S1NE78</accession>
<feature type="compositionally biased region" description="Polar residues" evidence="1">
    <location>
        <begin position="987"/>
        <end position="997"/>
    </location>
</feature>
<dbReference type="InterPro" id="IPR054586">
    <property type="entry name" value="MACPF_1_fungal"/>
</dbReference>
<protein>
    <recommendedName>
        <fullName evidence="2">MACPF-like domain-containing protein</fullName>
    </recommendedName>
</protein>
<feature type="region of interest" description="Disordered" evidence="1">
    <location>
        <begin position="976"/>
        <end position="997"/>
    </location>
</feature>
<evidence type="ECO:0000259" key="2">
    <source>
        <dbReference type="Pfam" id="PF22693"/>
    </source>
</evidence>
<gene>
    <name evidence="3" type="ORF">EGYM00392_LOCUS26422</name>
</gene>
<proteinExistence type="predicted"/>
<feature type="region of interest" description="Disordered" evidence="1">
    <location>
        <begin position="229"/>
        <end position="257"/>
    </location>
</feature>
<name>A0A7S1NE78_9EUGL</name>
<reference evidence="3" key="1">
    <citation type="submission" date="2021-01" db="EMBL/GenBank/DDBJ databases">
        <authorList>
            <person name="Corre E."/>
            <person name="Pelletier E."/>
            <person name="Niang G."/>
            <person name="Scheremetjew M."/>
            <person name="Finn R."/>
            <person name="Kale V."/>
            <person name="Holt S."/>
            <person name="Cochrane G."/>
            <person name="Meng A."/>
            <person name="Brown T."/>
            <person name="Cohen L."/>
        </authorList>
    </citation>
    <scope>NUCLEOTIDE SEQUENCE</scope>
    <source>
        <strain evidence="3">NIES-381</strain>
    </source>
</reference>
<dbReference type="AlphaFoldDB" id="A0A7S1NE78"/>
<sequence length="997" mass="104329">MPCCGNGRKKQKGILFLTGACTQAAANALAKETPDLVTIQVDKPFPHLLEAVDLLAHQDREVVLAVPHIHLTTLSASMATSRPKAPHMSVAVYVPPMDIVKMAQDPMQAITDLESLHHSFQGSADSIGSVASLSLADVDAAFHHLSRSKSLSSDRVADVKGQLVVALRLDTAPVRHLHPRHATDMVVRWSGTGPFRPLMLVPAPSPAMGGTDEVDVSYGGFGYSNTTDASTAAPVDSNTSSSSQVSTSQPATTQPPIHPPLNPASLSFHQWQEIYFNNNLNRAKVPSLSTGAAPKLAPKPIFTFLKSKTAKPTYQGGLKPTVTQQTFTNEESAYTSASGYESNTTSVKVPFVSHSSTTTTATSSESSSQSNQSKVMTAYNYPAVQVTVSSFLALDPAAESDLMNAVAITSMKERMKALVTFFKTYGYLIPVTVTLGARAYNVQDKSSSSSSSNSSTTTEQSKSTGIGIGGIGASKAKTTGEATTQSLSLSATSANNDWSTIGGDSLKALSLESWSSTVGDWAYWGVITVDELIPVWKSSLVPAEARTAIEEVMNSPTYKVLFGSKDSMTEGDALLGTVQVTSGGLYLSVPHACSPGTVAFFRKGCFATNTIQTQELTITMTGAVNVNTGVSKEYSWCLFPQSNPGQQLVSQEYEKMSSLSMSGVTATWTVDPTAVYVLQEWGKKGSSDVVGESTYTGAQLIDGIGNNQGYGVAATGGGGDIATVNLQVERTSTSETYYNQQLSVANTTLWTVGKYKYGYTLQSVDTPSLYLMADESGTVTVGQMLLSTPGACWLLRSIPSGGWTFLNSMTMQPLMMSANAMYVTQAQRSSLANPTTGTPTSAQAAAQVSGFAAHTVPAKSDTSTTGLTVTTNVAAQSAPAGDPEVVLYCPCCTAGEFASFPLGTGASPVVATTPASEQFSAGQCYVQSVQPSDLVYAMPPTVTPGTIAVGVKSGATPSSNGSLSMACCYTPAAKTTVPPAGVAQPKASGTSPPTSSR</sequence>
<evidence type="ECO:0000313" key="3">
    <source>
        <dbReference type="EMBL" id="CAD9015316.1"/>
    </source>
</evidence>
<dbReference type="EMBL" id="HBGA01070553">
    <property type="protein sequence ID" value="CAD9015316.1"/>
    <property type="molecule type" value="Transcribed_RNA"/>
</dbReference>
<organism evidence="3">
    <name type="scientific">Eutreptiella gymnastica</name>
    <dbReference type="NCBI Taxonomy" id="73025"/>
    <lineage>
        <taxon>Eukaryota</taxon>
        <taxon>Discoba</taxon>
        <taxon>Euglenozoa</taxon>
        <taxon>Euglenida</taxon>
        <taxon>Spirocuta</taxon>
        <taxon>Euglenophyceae</taxon>
        <taxon>Eutreptiales</taxon>
        <taxon>Eutreptiaceae</taxon>
        <taxon>Eutreptiella</taxon>
    </lineage>
</organism>
<feature type="region of interest" description="Disordered" evidence="1">
    <location>
        <begin position="444"/>
        <end position="468"/>
    </location>
</feature>
<dbReference type="Pfam" id="PF22693">
    <property type="entry name" value="MACPF_1"/>
    <property type="match status" value="1"/>
</dbReference>
<feature type="compositionally biased region" description="Low complexity" evidence="1">
    <location>
        <begin position="237"/>
        <end position="255"/>
    </location>
</feature>
<feature type="domain" description="MACPF-like" evidence="2">
    <location>
        <begin position="325"/>
        <end position="535"/>
    </location>
</feature>